<organism evidence="1 2">
    <name type="scientific">Kineococcus endophyticus</name>
    <dbReference type="NCBI Taxonomy" id="1181883"/>
    <lineage>
        <taxon>Bacteria</taxon>
        <taxon>Bacillati</taxon>
        <taxon>Actinomycetota</taxon>
        <taxon>Actinomycetes</taxon>
        <taxon>Kineosporiales</taxon>
        <taxon>Kineosporiaceae</taxon>
        <taxon>Kineococcus</taxon>
    </lineage>
</organism>
<evidence type="ECO:0000313" key="1">
    <source>
        <dbReference type="EMBL" id="MEW9266582.1"/>
    </source>
</evidence>
<gene>
    <name evidence="1" type="ORF">AB1207_17665</name>
</gene>
<dbReference type="Proteomes" id="UP001555826">
    <property type="component" value="Unassembled WGS sequence"/>
</dbReference>
<dbReference type="Gene3D" id="1.20.120.450">
    <property type="entry name" value="dinb family like domain"/>
    <property type="match status" value="1"/>
</dbReference>
<keyword evidence="2" id="KW-1185">Reference proteome</keyword>
<dbReference type="EMBL" id="JBFNQN010000012">
    <property type="protein sequence ID" value="MEW9266582.1"/>
    <property type="molecule type" value="Genomic_DNA"/>
</dbReference>
<dbReference type="InterPro" id="IPR034660">
    <property type="entry name" value="DinB/YfiT-like"/>
</dbReference>
<protein>
    <recommendedName>
        <fullName evidence="3">DinB family protein</fullName>
    </recommendedName>
</protein>
<reference evidence="1 2" key="1">
    <citation type="submission" date="2024-07" db="EMBL/GenBank/DDBJ databases">
        <authorList>
            <person name="Thanompreechachai J."/>
            <person name="Duangmal K."/>
        </authorList>
    </citation>
    <scope>NUCLEOTIDE SEQUENCE [LARGE SCALE GENOMIC DNA]</scope>
    <source>
        <strain evidence="1 2">KCTC 19886</strain>
    </source>
</reference>
<evidence type="ECO:0000313" key="2">
    <source>
        <dbReference type="Proteomes" id="UP001555826"/>
    </source>
</evidence>
<evidence type="ECO:0008006" key="3">
    <source>
        <dbReference type="Google" id="ProtNLM"/>
    </source>
</evidence>
<sequence length="163" mass="17909">MTWWEDVHGDPCRECGTSWNVGVEQAVDDVARVPWEFALVLPLAGPPTTGWSGPEYVVHVADTLRSWSERLVAALAGDPAVPAGHDADELAEARRYSSFGPGAALWAVRRAAEDWCDVVREAQARGAVVRHPAHGVLSVRDVALRNRHGALHHVWDVRRLGDR</sequence>
<dbReference type="RefSeq" id="WP_367639717.1">
    <property type="nucleotide sequence ID" value="NZ_JBFNQN010000012.1"/>
</dbReference>
<dbReference type="SUPFAM" id="SSF109854">
    <property type="entry name" value="DinB/YfiT-like putative metalloenzymes"/>
    <property type="match status" value="1"/>
</dbReference>
<proteinExistence type="predicted"/>
<accession>A0ABV3PAQ0</accession>
<name>A0ABV3PAQ0_9ACTN</name>
<comment type="caution">
    <text evidence="1">The sequence shown here is derived from an EMBL/GenBank/DDBJ whole genome shotgun (WGS) entry which is preliminary data.</text>
</comment>